<comment type="subcellular location">
    <subcellularLocation>
        <location evidence="1 6">Virion</location>
    </subcellularLocation>
</comment>
<dbReference type="GO" id="GO:0039615">
    <property type="term" value="C:T=1 icosahedral viral capsid"/>
    <property type="evidence" value="ECO:0007669"/>
    <property type="project" value="UniProtKB-UniRule"/>
</dbReference>
<reference evidence="7 8" key="1">
    <citation type="submission" date="2018-07" db="EMBL/GenBank/DDBJ databases">
        <title>Uncovering a Universe of Circular DNA Viruses in Animal Metagenomes.</title>
        <authorList>
            <person name="Tisza M."/>
            <person name="Buck C."/>
            <person name="Pastrana D."/>
            <person name="Welch N."/>
            <person name="Peretti A."/>
        </authorList>
    </citation>
    <scope>NUCLEOTIDE SEQUENCE [LARGE SCALE GENOMIC DNA]</scope>
    <source>
        <strain evidence="7">Ctga035</strain>
    </source>
</reference>
<dbReference type="InterPro" id="IPR004219">
    <property type="entry name" value="TTvirus_Unk"/>
</dbReference>
<dbReference type="RefSeq" id="YP_010790233.1">
    <property type="nucleotide sequence ID" value="NC_075374.1"/>
</dbReference>
<keyword evidence="5 6" id="KW-0946">Virion</keyword>
<evidence type="ECO:0000256" key="6">
    <source>
        <dbReference type="RuleBase" id="RU361230"/>
    </source>
</evidence>
<keyword evidence="3 6" id="KW-1140">T=1 icosahedral capsid protein</keyword>
<evidence type="ECO:0000313" key="7">
    <source>
        <dbReference type="EMBL" id="AXQ65864.1"/>
    </source>
</evidence>
<accession>A0A385E2A9</accession>
<dbReference type="KEGG" id="vg:80527550"/>
<proteinExistence type="inferred from homology"/>
<dbReference type="EMBL" id="MH648989">
    <property type="protein sequence ID" value="AXQ65864.1"/>
    <property type="molecule type" value="Genomic_DNA"/>
</dbReference>
<evidence type="ECO:0000256" key="4">
    <source>
        <dbReference type="ARBA" id="ARBA00022561"/>
    </source>
</evidence>
<evidence type="ECO:0000256" key="2">
    <source>
        <dbReference type="ARBA" id="ARBA00006131"/>
    </source>
</evidence>
<evidence type="ECO:0000313" key="8">
    <source>
        <dbReference type="Proteomes" id="UP000290497"/>
    </source>
</evidence>
<evidence type="ECO:0000256" key="1">
    <source>
        <dbReference type="ARBA" id="ARBA00004328"/>
    </source>
</evidence>
<evidence type="ECO:0000256" key="3">
    <source>
        <dbReference type="ARBA" id="ARBA00022431"/>
    </source>
</evidence>
<keyword evidence="8" id="KW-1185">Reference proteome</keyword>
<dbReference type="GeneID" id="80527550"/>
<sequence>MPYFYRNWRTPWWRRRKRRTYWRRGARKNFRRRRYRNRRVRKKLKTLKIKQWQPSTIHKITVKGLYCLFQAHHKRINKNYAQYQSTVTAEGLPGGGGYSILRFTLDSLYQDNQLVRNVWTKSNKHLPLFRYNGCTIKIYRPAYVDAVVRFQTCYPMSASALLYAGCQPSVMMLSKHSHIIPSKLTKPWGKPYRKFRLPPPQQMQNNWYFQGHLATTGLLLMQTAACSLDQYYISKHSESDTITLYTLNTKLFTNLNFKNFPPTTGYQPNENMYLWALPNGEKKLKNLIYLGNTIEYGTGSTIGSMKGNTFQNKISEYFSDRKHWGNPFSEHYMHKKVIMYFTKQHGSLALQGKTSGDETIASPFTELTQELFFMLRYNPRNDTGKDNQIYLKSNWKENENLLPPDDDNLKLTGFPNWLGCWGFVDYEIKLGKVTQIPIKYIVVIITKFFTPQLPYYLLIDKYFTQGDSEYLEGRTGWENLNWYPMVTHQDDSLNTLALSGPGTPKIGDVTTAECKMEYKFHFKVGGCAAPMEKVTDPSNQPTFPIPNNLTETNSLQSPTTPIEHFLYQFDQRRDEITSTAAKRISTDYELTKSLFSDPTTTGTEVPVHQTYQEKDLSSEEEEAQEKTLFEQLQQHRIKQQQLRHRIKQLLIKLQTTQ</sequence>
<comment type="similarity">
    <text evidence="2 6">Belongs to the anelloviridae capsid protein family.</text>
</comment>
<organism evidence="7 8">
    <name type="scientific">Anelloviridae sp</name>
    <dbReference type="NCBI Taxonomy" id="2055263"/>
    <lineage>
        <taxon>Viruses</taxon>
        <taxon>Monodnaviria</taxon>
        <taxon>Shotokuvirae</taxon>
        <taxon>Commensaviricota</taxon>
        <taxon>Cardeaviricetes</taxon>
        <taxon>Sanitavirales</taxon>
        <taxon>Anelloviridae</taxon>
    </lineage>
</organism>
<name>A0A385E2A9_9VIRU</name>
<protein>
    <recommendedName>
        <fullName evidence="6">Capsid protein</fullName>
    </recommendedName>
</protein>
<dbReference type="Pfam" id="PF02956">
    <property type="entry name" value="TT_ORF1"/>
    <property type="match status" value="1"/>
</dbReference>
<dbReference type="Proteomes" id="UP000290497">
    <property type="component" value="Segment"/>
</dbReference>
<keyword evidence="4 6" id="KW-0167">Capsid protein</keyword>
<evidence type="ECO:0000256" key="5">
    <source>
        <dbReference type="ARBA" id="ARBA00022844"/>
    </source>
</evidence>
<comment type="function">
    <text evidence="6">Self-assembles to form an icosahedral capsid.</text>
</comment>